<dbReference type="Proteomes" id="UP000198366">
    <property type="component" value="Chromosome I"/>
</dbReference>
<dbReference type="AlphaFoldDB" id="A0A238GW34"/>
<protein>
    <submittedName>
        <fullName evidence="1">Uncharacterized protein</fullName>
    </submittedName>
</protein>
<dbReference type="EMBL" id="LT837687">
    <property type="protein sequence ID" value="SMA52971.1"/>
    <property type="molecule type" value="Genomic_DNA"/>
</dbReference>
<evidence type="ECO:0000313" key="1">
    <source>
        <dbReference type="EMBL" id="SMA52971.1"/>
    </source>
</evidence>
<gene>
    <name evidence="1" type="ORF">BCM300_00991</name>
</gene>
<accession>A0A238GW34</accession>
<name>A0A238GW34_HELPX</name>
<evidence type="ECO:0000313" key="2">
    <source>
        <dbReference type="Proteomes" id="UP000198366"/>
    </source>
</evidence>
<proteinExistence type="predicted"/>
<organism evidence="1 2">
    <name type="scientific">Helicobacter pylori</name>
    <name type="common">Campylobacter pylori</name>
    <dbReference type="NCBI Taxonomy" id="210"/>
    <lineage>
        <taxon>Bacteria</taxon>
        <taxon>Pseudomonadati</taxon>
        <taxon>Campylobacterota</taxon>
        <taxon>Epsilonproteobacteria</taxon>
        <taxon>Campylobacterales</taxon>
        <taxon>Helicobacteraceae</taxon>
        <taxon>Helicobacter</taxon>
    </lineage>
</organism>
<sequence>MLYLRKENGVRTLISLGILLSVLNGDDLRLYSKPLVYSAGSGIIGIDIDKRTFYKRAFAFTMKSLFGENLLLFVKLKHSALMSKHMKEPLENRHHHSFAKNYEKAVNGCQKYVHIKLPEGAPSNFQSGSYMATMVMRF</sequence>
<reference evidence="1 2" key="1">
    <citation type="submission" date="2016-12" db="EMBL/GenBank/DDBJ databases">
        <authorList>
            <person name="Song W.-J."/>
            <person name="Kurnit D.M."/>
        </authorList>
    </citation>
    <scope>NUCLEOTIDE SEQUENCE [LARGE SCALE GENOMIC DNA]</scope>
    <source>
        <strain evidence="1">BCM-300</strain>
    </source>
</reference>